<dbReference type="InterPro" id="IPR016032">
    <property type="entry name" value="Sig_transdc_resp-reg_C-effctor"/>
</dbReference>
<dbReference type="PROSITE" id="PS00622">
    <property type="entry name" value="HTH_LUXR_1"/>
    <property type="match status" value="1"/>
</dbReference>
<dbReference type="InterPro" id="IPR011006">
    <property type="entry name" value="CheY-like_superfamily"/>
</dbReference>
<dbReference type="SMART" id="SM00421">
    <property type="entry name" value="HTH_LUXR"/>
    <property type="match status" value="1"/>
</dbReference>
<keyword evidence="1 3" id="KW-0597">Phosphoprotein</keyword>
<accession>A0AAN1XAY2</accession>
<dbReference type="GO" id="GO:0003677">
    <property type="term" value="F:DNA binding"/>
    <property type="evidence" value="ECO:0007669"/>
    <property type="project" value="UniProtKB-KW"/>
</dbReference>
<keyword evidence="2" id="KW-0238">DNA-binding</keyword>
<evidence type="ECO:0000313" key="7">
    <source>
        <dbReference type="Proteomes" id="UP001320326"/>
    </source>
</evidence>
<dbReference type="Pfam" id="PF00196">
    <property type="entry name" value="GerE"/>
    <property type="match status" value="1"/>
</dbReference>
<evidence type="ECO:0000256" key="1">
    <source>
        <dbReference type="ARBA" id="ARBA00022553"/>
    </source>
</evidence>
<dbReference type="GO" id="GO:0000160">
    <property type="term" value="P:phosphorelay signal transduction system"/>
    <property type="evidence" value="ECO:0007669"/>
    <property type="project" value="InterPro"/>
</dbReference>
<dbReference type="PROSITE" id="PS50043">
    <property type="entry name" value="HTH_LUXR_2"/>
    <property type="match status" value="1"/>
</dbReference>
<dbReference type="InterPro" id="IPR058245">
    <property type="entry name" value="NreC/VraR/RcsB-like_REC"/>
</dbReference>
<dbReference type="AlphaFoldDB" id="A0AAN1XAY2"/>
<dbReference type="InterPro" id="IPR039420">
    <property type="entry name" value="WalR-like"/>
</dbReference>
<dbReference type="KEGG" id="seme:MIZ01_1968"/>
<dbReference type="PANTHER" id="PTHR43214">
    <property type="entry name" value="TWO-COMPONENT RESPONSE REGULATOR"/>
    <property type="match status" value="1"/>
</dbReference>
<gene>
    <name evidence="6" type="ORF">MIZ01_1968</name>
</gene>
<evidence type="ECO:0000313" key="6">
    <source>
        <dbReference type="EMBL" id="BCK88167.1"/>
    </source>
</evidence>
<dbReference type="SUPFAM" id="SSF46894">
    <property type="entry name" value="C-terminal effector domain of the bipartite response regulators"/>
    <property type="match status" value="1"/>
</dbReference>
<dbReference type="PANTHER" id="PTHR43214:SF43">
    <property type="entry name" value="TWO-COMPONENT RESPONSE REGULATOR"/>
    <property type="match status" value="1"/>
</dbReference>
<dbReference type="SMART" id="SM00448">
    <property type="entry name" value="REC"/>
    <property type="match status" value="1"/>
</dbReference>
<proteinExistence type="predicted"/>
<dbReference type="Proteomes" id="UP001320326">
    <property type="component" value="Chromosome"/>
</dbReference>
<reference evidence="6 7" key="1">
    <citation type="journal article" date="2022" name="Int. J. Syst. Evol. Microbiol.">
        <title>&lt;i&gt;Sideroxyarcus emersonii&lt;/i&gt; gen. nov. sp. nov., a neutrophilic, microaerobic iron- and thiosulfate-oxidizing bacterium isolated from iron-rich wetland sediment.</title>
        <authorList>
            <person name="Kato S."/>
            <person name="Itoh T."/>
            <person name="Iino T."/>
            <person name="Ohkuma M."/>
        </authorList>
    </citation>
    <scope>NUCLEOTIDE SEQUENCE [LARGE SCALE GENOMIC DNA]</scope>
    <source>
        <strain evidence="6 7">MIZ01</strain>
    </source>
</reference>
<dbReference type="SUPFAM" id="SSF52172">
    <property type="entry name" value="CheY-like"/>
    <property type="match status" value="1"/>
</dbReference>
<protein>
    <submittedName>
        <fullName evidence="6">Oxygen regulatory protein NreC</fullName>
    </submittedName>
</protein>
<dbReference type="EMBL" id="AP023423">
    <property type="protein sequence ID" value="BCK88167.1"/>
    <property type="molecule type" value="Genomic_DNA"/>
</dbReference>
<feature type="domain" description="HTH luxR-type" evidence="4">
    <location>
        <begin position="152"/>
        <end position="217"/>
    </location>
</feature>
<dbReference type="InterPro" id="IPR000792">
    <property type="entry name" value="Tscrpt_reg_LuxR_C"/>
</dbReference>
<dbReference type="RefSeq" id="WP_237246706.1">
    <property type="nucleotide sequence ID" value="NZ_AP023423.1"/>
</dbReference>
<evidence type="ECO:0000259" key="4">
    <source>
        <dbReference type="PROSITE" id="PS50043"/>
    </source>
</evidence>
<dbReference type="PROSITE" id="PS50110">
    <property type="entry name" value="RESPONSE_REGULATORY"/>
    <property type="match status" value="1"/>
</dbReference>
<dbReference type="CDD" id="cd06170">
    <property type="entry name" value="LuxR_C_like"/>
    <property type="match status" value="1"/>
</dbReference>
<feature type="modified residue" description="4-aspartylphosphate" evidence="3">
    <location>
        <position position="63"/>
    </location>
</feature>
<feature type="domain" description="Response regulatory" evidence="5">
    <location>
        <begin position="12"/>
        <end position="128"/>
    </location>
</feature>
<organism evidence="6 7">
    <name type="scientific">Sideroxyarcus emersonii</name>
    <dbReference type="NCBI Taxonomy" id="2764705"/>
    <lineage>
        <taxon>Bacteria</taxon>
        <taxon>Pseudomonadati</taxon>
        <taxon>Pseudomonadota</taxon>
        <taxon>Betaproteobacteria</taxon>
        <taxon>Nitrosomonadales</taxon>
        <taxon>Gallionellaceae</taxon>
        <taxon>Sideroxyarcus</taxon>
    </lineage>
</organism>
<dbReference type="CDD" id="cd17535">
    <property type="entry name" value="REC_NarL-like"/>
    <property type="match status" value="1"/>
</dbReference>
<name>A0AAN1XAY2_9PROT</name>
<dbReference type="PRINTS" id="PR00038">
    <property type="entry name" value="HTHLUXR"/>
</dbReference>
<evidence type="ECO:0000256" key="2">
    <source>
        <dbReference type="ARBA" id="ARBA00023125"/>
    </source>
</evidence>
<sequence>MQYPFNSERKARVIVVDDHAIIRQGMSMLINREPDLHVCCEAASVEQAVDANRACAHDIAIVDMSLSNASGLELVRRFQFLFPQLPILILSMHDEAIYAEPALKAGASGYLMKQMATDVLLHAIRKILQGELYLSDQMHSRMLKKMMGSEKSESPVGNLSPAELEVLHLIGLGMGTSEIAERLVRSVKTIESHKANIKKKLNLDSGNQLTLFAINLVASRVGS</sequence>
<dbReference type="InterPro" id="IPR001789">
    <property type="entry name" value="Sig_transdc_resp-reg_receiver"/>
</dbReference>
<dbReference type="GO" id="GO:0006355">
    <property type="term" value="P:regulation of DNA-templated transcription"/>
    <property type="evidence" value="ECO:0007669"/>
    <property type="project" value="InterPro"/>
</dbReference>
<dbReference type="Pfam" id="PF00072">
    <property type="entry name" value="Response_reg"/>
    <property type="match status" value="1"/>
</dbReference>
<dbReference type="Gene3D" id="3.40.50.2300">
    <property type="match status" value="1"/>
</dbReference>
<keyword evidence="7" id="KW-1185">Reference proteome</keyword>
<evidence type="ECO:0000259" key="5">
    <source>
        <dbReference type="PROSITE" id="PS50110"/>
    </source>
</evidence>
<evidence type="ECO:0000256" key="3">
    <source>
        <dbReference type="PROSITE-ProRule" id="PRU00169"/>
    </source>
</evidence>